<keyword evidence="4" id="KW-0479">Metal-binding</keyword>
<keyword evidence="9" id="KW-1185">Reference proteome</keyword>
<evidence type="ECO:0000256" key="6">
    <source>
        <dbReference type="ARBA" id="ARBA00023014"/>
    </source>
</evidence>
<dbReference type="CDD" id="cd21109">
    <property type="entry name" value="SPASM"/>
    <property type="match status" value="1"/>
</dbReference>
<feature type="domain" description="Radical SAM core" evidence="7">
    <location>
        <begin position="26"/>
        <end position="248"/>
    </location>
</feature>
<dbReference type="Pfam" id="PF13186">
    <property type="entry name" value="SPASM"/>
    <property type="match status" value="1"/>
</dbReference>
<evidence type="ECO:0000256" key="5">
    <source>
        <dbReference type="ARBA" id="ARBA00023004"/>
    </source>
</evidence>
<dbReference type="InterPro" id="IPR058240">
    <property type="entry name" value="rSAM_sf"/>
</dbReference>
<dbReference type="InterPro" id="IPR023885">
    <property type="entry name" value="4Fe4S-binding_SPASM_dom"/>
</dbReference>
<keyword evidence="3" id="KW-0949">S-adenosyl-L-methionine</keyword>
<dbReference type="Gene3D" id="3.20.20.70">
    <property type="entry name" value="Aldolase class I"/>
    <property type="match status" value="1"/>
</dbReference>
<name>B7AWU6_9FIRM</name>
<dbReference type="CDD" id="cd01335">
    <property type="entry name" value="Radical_SAM"/>
    <property type="match status" value="1"/>
</dbReference>
<dbReference type="PANTHER" id="PTHR11228">
    <property type="entry name" value="RADICAL SAM DOMAIN PROTEIN"/>
    <property type="match status" value="1"/>
</dbReference>
<dbReference type="EMBL" id="ABVQ01000037">
    <property type="protein sequence ID" value="EEC56687.1"/>
    <property type="molecule type" value="Genomic_DNA"/>
</dbReference>
<dbReference type="InterPro" id="IPR013785">
    <property type="entry name" value="Aldolase_TIM"/>
</dbReference>
<dbReference type="PANTHER" id="PTHR11228:SF34">
    <property type="entry name" value="TUNGSTEN-CONTAINING ALDEHYDE FERREDOXIN OXIDOREDUCTASE COFACTOR MODIFYING PROTEIN"/>
    <property type="match status" value="1"/>
</dbReference>
<reference evidence="8 9" key="2">
    <citation type="submission" date="2008-11" db="EMBL/GenBank/DDBJ databases">
        <authorList>
            <person name="Fulton L."/>
            <person name="Clifton S."/>
            <person name="Fulton B."/>
            <person name="Xu J."/>
            <person name="Minx P."/>
            <person name="Pepin K.H."/>
            <person name="Johnson M."/>
            <person name="Bhonagiri V."/>
            <person name="Nash W.E."/>
            <person name="Mardis E.R."/>
            <person name="Wilson R.K."/>
        </authorList>
    </citation>
    <scope>NUCLEOTIDE SEQUENCE [LARGE SCALE GENOMIC DNA]</scope>
    <source>
        <strain evidence="8 9">ATCC 43243</strain>
    </source>
</reference>
<dbReference type="GO" id="GO:0003824">
    <property type="term" value="F:catalytic activity"/>
    <property type="evidence" value="ECO:0007669"/>
    <property type="project" value="InterPro"/>
</dbReference>
<dbReference type="GO" id="GO:0051536">
    <property type="term" value="F:iron-sulfur cluster binding"/>
    <property type="evidence" value="ECO:0007669"/>
    <property type="project" value="UniProtKB-KW"/>
</dbReference>
<dbReference type="InterPro" id="IPR007197">
    <property type="entry name" value="rSAM"/>
</dbReference>
<evidence type="ECO:0000256" key="2">
    <source>
        <dbReference type="ARBA" id="ARBA00022485"/>
    </source>
</evidence>
<dbReference type="AlphaFoldDB" id="B7AWU6"/>
<evidence type="ECO:0000256" key="1">
    <source>
        <dbReference type="ARBA" id="ARBA00001966"/>
    </source>
</evidence>
<evidence type="ECO:0000259" key="7">
    <source>
        <dbReference type="PROSITE" id="PS51918"/>
    </source>
</evidence>
<evidence type="ECO:0000313" key="9">
    <source>
        <dbReference type="Proteomes" id="UP000003136"/>
    </source>
</evidence>
<dbReference type="InterPro" id="IPR034391">
    <property type="entry name" value="AdoMet-like_SPASM_containing"/>
</dbReference>
<dbReference type="Proteomes" id="UP000003136">
    <property type="component" value="Unassembled WGS sequence"/>
</dbReference>
<dbReference type="HOGENOM" id="CLU_009273_1_2_9"/>
<evidence type="ECO:0000313" key="8">
    <source>
        <dbReference type="EMBL" id="EEC56687.1"/>
    </source>
</evidence>
<keyword evidence="2" id="KW-0004">4Fe-4S</keyword>
<dbReference type="SFLD" id="SFLDS00029">
    <property type="entry name" value="Radical_SAM"/>
    <property type="match status" value="1"/>
</dbReference>
<accession>B7AWU6</accession>
<dbReference type="SFLD" id="SFLDG01067">
    <property type="entry name" value="SPASM/twitch_domain_containing"/>
    <property type="match status" value="1"/>
</dbReference>
<dbReference type="SUPFAM" id="SSF102114">
    <property type="entry name" value="Radical SAM enzymes"/>
    <property type="match status" value="1"/>
</dbReference>
<dbReference type="GO" id="GO:0046872">
    <property type="term" value="F:metal ion binding"/>
    <property type="evidence" value="ECO:0007669"/>
    <property type="project" value="UniProtKB-KW"/>
</dbReference>
<evidence type="ECO:0000256" key="3">
    <source>
        <dbReference type="ARBA" id="ARBA00022691"/>
    </source>
</evidence>
<reference evidence="8 9" key="1">
    <citation type="submission" date="2008-11" db="EMBL/GenBank/DDBJ databases">
        <title>Draft genome sequence of Bacteroides pectinophilus (ATCC 43243).</title>
        <authorList>
            <person name="Sudarsanam P."/>
            <person name="Ley R."/>
            <person name="Guruge J."/>
            <person name="Turnbaugh P.J."/>
            <person name="Mahowald M."/>
            <person name="Liep D."/>
            <person name="Gordon J."/>
        </authorList>
    </citation>
    <scope>NUCLEOTIDE SEQUENCE [LARGE SCALE GENOMIC DNA]</scope>
    <source>
        <strain evidence="8 9">ATCC 43243</strain>
    </source>
</reference>
<organism evidence="8 9">
    <name type="scientific">[Bacteroides] pectinophilus ATCC 43243</name>
    <dbReference type="NCBI Taxonomy" id="483218"/>
    <lineage>
        <taxon>Bacteria</taxon>
        <taxon>Bacillati</taxon>
        <taxon>Bacillota</taxon>
        <taxon>Clostridia</taxon>
        <taxon>Eubacteriales</taxon>
    </lineage>
</organism>
<protein>
    <recommendedName>
        <fullName evidence="7">Radical SAM core domain-containing protein</fullName>
    </recommendedName>
</protein>
<evidence type="ECO:0000256" key="4">
    <source>
        <dbReference type="ARBA" id="ARBA00022723"/>
    </source>
</evidence>
<dbReference type="Pfam" id="PF04055">
    <property type="entry name" value="Radical_SAM"/>
    <property type="match status" value="1"/>
</dbReference>
<gene>
    <name evidence="8" type="ORF">BACPEC_03196</name>
</gene>
<proteinExistence type="predicted"/>
<dbReference type="SFLD" id="SFLDG01387">
    <property type="entry name" value="BtrN-like_SPASM_domain_contain"/>
    <property type="match status" value="1"/>
</dbReference>
<sequence>MLLKSQKWRMGMYENVKEIEKKFEMKEFPLNVIVEVGNHCNLNCTTCINDKLTRKKGFMDIFLYKKIIDEIADNNVYCRVWLDFYGEPLLVKYKLYYMIDYAKKKGLKNININTNGTLINKEMAEMLLDSGIDFISIDVDGFSKEVYEKIRIGADRDVLYNNIEYLLKRKAERGLKTPIIEVKAMEMDENRDELDKIVEYWRARGAWTTVRRLISWGGQHEGITHEKTDERYACGHAVGVCAITWDGDVVTCAMDADGRTVYGNINNQSIRQVWKERNEKMVCKHLEHKWDELPEVCKHCTDWTIVGEQRFDENGNAAKRNYDDKAMMQNSNN</sequence>
<comment type="caution">
    <text evidence="8">The sequence shown here is derived from an EMBL/GenBank/DDBJ whole genome shotgun (WGS) entry which is preliminary data.</text>
</comment>
<keyword evidence="5" id="KW-0408">Iron</keyword>
<dbReference type="STRING" id="483218.BACPEC_03196"/>
<dbReference type="PROSITE" id="PS51918">
    <property type="entry name" value="RADICAL_SAM"/>
    <property type="match status" value="1"/>
</dbReference>
<keyword evidence="6" id="KW-0411">Iron-sulfur</keyword>
<dbReference type="InterPro" id="IPR050377">
    <property type="entry name" value="Radical_SAM_PqqE_MftC-like"/>
</dbReference>
<comment type="cofactor">
    <cofactor evidence="1">
        <name>[4Fe-4S] cluster</name>
        <dbReference type="ChEBI" id="CHEBI:49883"/>
    </cofactor>
</comment>
<dbReference type="eggNOG" id="COG0535">
    <property type="taxonomic scope" value="Bacteria"/>
</dbReference>